<dbReference type="Gene3D" id="3.40.50.300">
    <property type="entry name" value="P-loop containing nucleotide triphosphate hydrolases"/>
    <property type="match status" value="1"/>
</dbReference>
<evidence type="ECO:0000313" key="3">
    <source>
        <dbReference type="Proteomes" id="UP000634780"/>
    </source>
</evidence>
<dbReference type="InterPro" id="IPR041664">
    <property type="entry name" value="AAA_16"/>
</dbReference>
<dbReference type="Pfam" id="PF13374">
    <property type="entry name" value="TPR_10"/>
    <property type="match status" value="2"/>
</dbReference>
<dbReference type="InterPro" id="IPR027417">
    <property type="entry name" value="P-loop_NTPase"/>
</dbReference>
<dbReference type="InterPro" id="IPR011990">
    <property type="entry name" value="TPR-like_helical_dom_sf"/>
</dbReference>
<keyword evidence="3" id="KW-1185">Reference proteome</keyword>
<reference evidence="2 3" key="1">
    <citation type="submission" date="2020-12" db="EMBL/GenBank/DDBJ databases">
        <title>Streptomyces typhae sp. nov., a novel endophytic actinomycete isolated from the root of cattail pollen (Typha angustifolia L.).</title>
        <authorList>
            <person name="Peng C."/>
            <person name="Liu C."/>
        </authorList>
    </citation>
    <scope>NUCLEOTIDE SEQUENCE [LARGE SCALE GENOMIC DNA]</scope>
    <source>
        <strain evidence="2 3">JCM 4753</strain>
    </source>
</reference>
<gene>
    <name evidence="2" type="ORF">JGB26_39695</name>
</gene>
<sequence length="955" mass="102958">MTGEPVPRRPVAPDGLHGSEGAIVAGGDVTASSVQYIRAEQAFTVPPEAYAPIPDDAAELGVSNIGTGMFVGRSNELLVLDEAFARHDEAVVHAVHGLGGVGKSALAAHWAARRHEKVRWWVTADNATAVDARLASLAQALQPGLAALPAELQTERAVAWLASHDGWLLVLDNVEDPRHIRLLLDRVPGGRFLITTRRATGWHHDATAIRLGVFDPAEAVDLFTRILTHHGPRSTDGSDAVCEELGHLALAVEQAAAYCAETGTDPLDYLDMLAQWPATMFAASATGGDSERTIARIWHLTLNRLDDTPLAGDLLRILAWYAPDNIPRDLLHSLAQPPHLATAIGRLTAYNMITDNHDATLTVHRLVQALARTPDPNDPHRQPGAVDHARDQATACLSDAFPTGGIDQPETWPRCAALLPHADALTHHHIPDHDTIQTARVLYRAAAYRTGQGSLTPAIQALQRALITETRLLGGDHPDTLASRGNLAYAYGAAGDLGRAISLHERTLQETERVLGEDHPDTLTSRNNLASAYGAAGDLGRAISLHERTLQERERVLGEDHPSTLTSRNNLASAYEAARDLGRAIPMFERTLQDYERVLGGSHPDTLTLRNNLAGAYEAAGDLGRAIPLHERTLQEAERVLGEDHPNTLTSRNNLATAFAATGDLGRAIPLLERILQDRERVLGGSHPDTLTSRNNLAGTYEAAGDLGRAIPLHKHTLQEREEVLGGSHPDTLISRNNLAYAYEAAGDLGRAIPLYEQNLQDRQRVLGGSHPDTLASGYNLACAYEAAGDLGRAIPLHKHTLQEREEVLGGSHPHTVASRNNLAYAYEAAGDLGRAIPLYEQNLQDRQRVLGGSHPDTLASGYNLAGAYEAAGDLGRAIPLREYTLQEREEVLGGSHPDTLLSGNALAVAYATAGDLGRAILLLERILQDCERVLSPGHPTIGLVRANLEQVRCM</sequence>
<dbReference type="EMBL" id="JAEKOZ010000050">
    <property type="protein sequence ID" value="MBJ3813118.1"/>
    <property type="molecule type" value="Genomic_DNA"/>
</dbReference>
<dbReference type="PRINTS" id="PR00381">
    <property type="entry name" value="KINESINLIGHT"/>
</dbReference>
<comment type="caution">
    <text evidence="2">The sequence shown here is derived from an EMBL/GenBank/DDBJ whole genome shotgun (WGS) entry which is preliminary data.</text>
</comment>
<organism evidence="2 3">
    <name type="scientific">Streptomyces flavofungini</name>
    <dbReference type="NCBI Taxonomy" id="68200"/>
    <lineage>
        <taxon>Bacteria</taxon>
        <taxon>Bacillati</taxon>
        <taxon>Actinomycetota</taxon>
        <taxon>Actinomycetes</taxon>
        <taxon>Kitasatosporales</taxon>
        <taxon>Streptomycetaceae</taxon>
        <taxon>Streptomyces</taxon>
    </lineage>
</organism>
<keyword evidence="2" id="KW-0547">Nucleotide-binding</keyword>
<accession>A0ABS0XIR6</accession>
<dbReference type="Pfam" id="PF13191">
    <property type="entry name" value="AAA_16"/>
    <property type="match status" value="1"/>
</dbReference>
<dbReference type="SUPFAM" id="SSF48452">
    <property type="entry name" value="TPR-like"/>
    <property type="match status" value="4"/>
</dbReference>
<name>A0ABS0XIR6_9ACTN</name>
<evidence type="ECO:0000259" key="1">
    <source>
        <dbReference type="Pfam" id="PF13191"/>
    </source>
</evidence>
<dbReference type="PANTHER" id="PTHR46082">
    <property type="entry name" value="ATP/GTP-BINDING PROTEIN-RELATED"/>
    <property type="match status" value="1"/>
</dbReference>
<dbReference type="InterPro" id="IPR019734">
    <property type="entry name" value="TPR_rpt"/>
</dbReference>
<dbReference type="Pfam" id="PF13424">
    <property type="entry name" value="TPR_12"/>
    <property type="match status" value="5"/>
</dbReference>
<keyword evidence="2" id="KW-0067">ATP-binding</keyword>
<dbReference type="GO" id="GO:0005524">
    <property type="term" value="F:ATP binding"/>
    <property type="evidence" value="ECO:0007669"/>
    <property type="project" value="UniProtKB-KW"/>
</dbReference>
<dbReference type="InterPro" id="IPR053137">
    <property type="entry name" value="NLR-like"/>
</dbReference>
<dbReference type="SMART" id="SM00028">
    <property type="entry name" value="TPR"/>
    <property type="match status" value="10"/>
</dbReference>
<protein>
    <submittedName>
        <fullName evidence="2">ATP-binding protein</fullName>
    </submittedName>
</protein>
<dbReference type="SUPFAM" id="SSF52540">
    <property type="entry name" value="P-loop containing nucleoside triphosphate hydrolases"/>
    <property type="match status" value="1"/>
</dbReference>
<feature type="domain" description="Orc1-like AAA ATPase" evidence="1">
    <location>
        <begin position="70"/>
        <end position="186"/>
    </location>
</feature>
<dbReference type="PANTHER" id="PTHR46082:SF6">
    <property type="entry name" value="AAA+ ATPASE DOMAIN-CONTAINING PROTEIN-RELATED"/>
    <property type="match status" value="1"/>
</dbReference>
<evidence type="ECO:0000313" key="2">
    <source>
        <dbReference type="EMBL" id="MBJ3813118.1"/>
    </source>
</evidence>
<dbReference type="Proteomes" id="UP000634780">
    <property type="component" value="Unassembled WGS sequence"/>
</dbReference>
<proteinExistence type="predicted"/>
<dbReference type="Gene3D" id="1.25.40.10">
    <property type="entry name" value="Tetratricopeptide repeat domain"/>
    <property type="match status" value="3"/>
</dbReference>